<keyword evidence="2" id="KW-0249">Electron transport</keyword>
<reference evidence="17 18" key="3">
    <citation type="submission" date="2018-08" db="EMBL/GenBank/DDBJ databases">
        <title>A genome reference for cultivated species of the human gut microbiota.</title>
        <authorList>
            <person name="Zou Y."/>
            <person name="Xue W."/>
            <person name="Luo G."/>
        </authorList>
    </citation>
    <scope>NUCLEOTIDE SEQUENCE [LARGE SCALE GENOMIC DNA]</scope>
    <source>
        <strain evidence="12 19">AF14-26</strain>
        <strain evidence="14 17">AM18-6</strain>
        <strain evidence="13 18">OF01-1</strain>
    </source>
</reference>
<reference evidence="15 16" key="4">
    <citation type="submission" date="2019-03" db="EMBL/GenBank/DDBJ databases">
        <title>Complete genome assembly of MDR B. fragilis.</title>
        <authorList>
            <person name="Sydenham T.V."/>
            <person name="Hasman H."/>
            <person name="Justesen U.S."/>
        </authorList>
    </citation>
    <scope>NUCLEOTIDE SEQUENCE [LARGE SCALE GENOMIC DNA]</scope>
    <source>
        <strain evidence="9 15">DCMOUH0067B</strain>
        <strain evidence="10 16">DCMSKEJBY0001B</strain>
    </source>
</reference>
<dbReference type="EMBL" id="QRJE01000017">
    <property type="protein sequence ID" value="RHH10765.1"/>
    <property type="molecule type" value="Genomic_DNA"/>
</dbReference>
<gene>
    <name evidence="14" type="ORF">DW228_11755</name>
    <name evidence="12" type="ORF">DWW08_18655</name>
    <name evidence="13" type="ORF">DXA27_21940</name>
    <name evidence="10" type="ORF">EC80_014625</name>
    <name evidence="6" type="ORF">EE52_0212605</name>
    <name evidence="11" type="ORF">FOC69_04000</name>
    <name evidence="9" type="ORF">IA74_015335</name>
    <name evidence="7" type="ORF">O1422_03650</name>
    <name evidence="8" type="ORF">O1433_02350</name>
</gene>
<sequence length="118" mass="13334">MKVIDLTKESFVEKVADYQGYPKEWKFKGNKPCLVDFHAPWCVYCKALSPILDQLAVEYNGKIDIYKVDVDQEPELEAAFAIRTIPNLLLCPVGGEPTMKLGTMNKTQLKALIEEALL</sequence>
<dbReference type="GO" id="GO:0045454">
    <property type="term" value="P:cell redox homeostasis"/>
    <property type="evidence" value="ECO:0007669"/>
    <property type="project" value="TreeGrafter"/>
</dbReference>
<dbReference type="InterPro" id="IPR013766">
    <property type="entry name" value="Thioredoxin_domain"/>
</dbReference>
<name>A0A081UKN3_BACFG</name>
<dbReference type="InterPro" id="IPR036249">
    <property type="entry name" value="Thioredoxin-like_sf"/>
</dbReference>
<dbReference type="EMBL" id="JAPUAC010000002">
    <property type="protein sequence ID" value="MCZ2653254.1"/>
    <property type="molecule type" value="Genomic_DNA"/>
</dbReference>
<evidence type="ECO:0000313" key="6">
    <source>
        <dbReference type="EMBL" id="KFX74389.1"/>
    </source>
</evidence>
<evidence type="ECO:0000313" key="12">
    <source>
        <dbReference type="EMBL" id="RGV49633.1"/>
    </source>
</evidence>
<evidence type="ECO:0000256" key="3">
    <source>
        <dbReference type="ARBA" id="ARBA00023157"/>
    </source>
</evidence>
<dbReference type="Proteomes" id="UP000501467">
    <property type="component" value="Chromosome"/>
</dbReference>
<dbReference type="PATRIC" id="fig|817.51.peg.1734"/>
<accession>A0A081UKN3</accession>
<dbReference type="InterPro" id="IPR017937">
    <property type="entry name" value="Thioredoxin_CS"/>
</dbReference>
<evidence type="ECO:0000313" key="10">
    <source>
        <dbReference type="EMBL" id="QCQ46002.1"/>
    </source>
</evidence>
<dbReference type="AlphaFoldDB" id="A0A081UKN3"/>
<dbReference type="GO" id="GO:0005829">
    <property type="term" value="C:cytosol"/>
    <property type="evidence" value="ECO:0007669"/>
    <property type="project" value="TreeGrafter"/>
</dbReference>
<dbReference type="OrthoDB" id="9790390at2"/>
<dbReference type="Proteomes" id="UP000284614">
    <property type="component" value="Unassembled WGS sequence"/>
</dbReference>
<reference evidence="11 20" key="5">
    <citation type="submission" date="2020-05" db="EMBL/GenBank/DDBJ databases">
        <title>FDA dAtabase for Regulatory Grade micrObial Sequences (FDA-ARGOS): Supporting development and validation of Infectious Disease Dx tests.</title>
        <authorList>
            <person name="Bojja K."/>
            <person name="Kessler A."/>
            <person name="Tallon L."/>
            <person name="Sadzewicz L."/>
            <person name="Zhao X."/>
            <person name="Vavikolanu K."/>
            <person name="Mehta A."/>
            <person name="Aluvathingal J."/>
            <person name="Nadendla S."/>
            <person name="Myers T."/>
            <person name="Yan Y."/>
            <person name="Sichtig H."/>
        </authorList>
    </citation>
    <scope>NUCLEOTIDE SEQUENCE [LARGE SCALE GENOMIC DNA]</scope>
    <source>
        <strain evidence="11 20">FDAARGOS_763</strain>
    </source>
</reference>
<evidence type="ECO:0000313" key="13">
    <source>
        <dbReference type="EMBL" id="RGY64416.1"/>
    </source>
</evidence>
<reference evidence="6" key="2">
    <citation type="submission" date="2014-07" db="EMBL/GenBank/DDBJ databases">
        <title>Genetics and epidemiology of antimicrobial resistance in B. fragilis group.</title>
        <authorList>
            <person name="Sydenham T.V."/>
            <person name="Hasman H."/>
            <person name="Kemp M."/>
            <person name="Justesen U.S."/>
        </authorList>
    </citation>
    <scope>NUCLEOTIDE SEQUENCE [LARGE SCALE GENOMIC DNA]</scope>
    <source>
        <strain evidence="6">DCMOUH0018B</strain>
    </source>
</reference>
<dbReference type="EMBL" id="CP036546">
    <property type="protein sequence ID" value="QCQ46002.1"/>
    <property type="molecule type" value="Genomic_DNA"/>
</dbReference>
<proteinExistence type="predicted"/>
<dbReference type="RefSeq" id="WP_005777545.1">
    <property type="nucleotide sequence ID" value="NZ_CABJEQ010000041.1"/>
</dbReference>
<dbReference type="Proteomes" id="UP000266644">
    <property type="component" value="Unassembled WGS sequence"/>
</dbReference>
<evidence type="ECO:0000256" key="1">
    <source>
        <dbReference type="ARBA" id="ARBA00022448"/>
    </source>
</evidence>
<organism evidence="14 17">
    <name type="scientific">Bacteroides fragilis</name>
    <dbReference type="NCBI Taxonomy" id="817"/>
    <lineage>
        <taxon>Bacteria</taxon>
        <taxon>Pseudomonadati</taxon>
        <taxon>Bacteroidota</taxon>
        <taxon>Bacteroidia</taxon>
        <taxon>Bacteroidales</taxon>
        <taxon>Bacteroidaceae</taxon>
        <taxon>Bacteroides</taxon>
    </lineage>
</organism>
<evidence type="ECO:0000313" key="15">
    <source>
        <dbReference type="Proteomes" id="UP000028294"/>
    </source>
</evidence>
<evidence type="ECO:0000256" key="4">
    <source>
        <dbReference type="ARBA" id="ARBA00023284"/>
    </source>
</evidence>
<evidence type="ECO:0000259" key="5">
    <source>
        <dbReference type="PROSITE" id="PS51352"/>
    </source>
</evidence>
<protein>
    <submittedName>
        <fullName evidence="6 14">Thioredoxin</fullName>
    </submittedName>
    <submittedName>
        <fullName evidence="7">Thioredoxin domain-containing protein</fullName>
    </submittedName>
    <submittedName>
        <fullName evidence="11">Thioredoxin fold domain-containing protein</fullName>
    </submittedName>
</protein>
<dbReference type="PANTHER" id="PTHR45663:SF11">
    <property type="entry name" value="GEO12009P1"/>
    <property type="match status" value="1"/>
</dbReference>
<evidence type="ECO:0000313" key="17">
    <source>
        <dbReference type="Proteomes" id="UP000266644"/>
    </source>
</evidence>
<dbReference type="PROSITE" id="PS00194">
    <property type="entry name" value="THIOREDOXIN_1"/>
    <property type="match status" value="1"/>
</dbReference>
<keyword evidence="3" id="KW-1015">Disulfide bond</keyword>
<evidence type="ECO:0000313" key="18">
    <source>
        <dbReference type="Proteomes" id="UP000284614"/>
    </source>
</evidence>
<evidence type="ECO:0000313" key="8">
    <source>
        <dbReference type="EMBL" id="MCZ2686339.1"/>
    </source>
</evidence>
<evidence type="ECO:0000313" key="11">
    <source>
        <dbReference type="EMBL" id="QKH83558.1"/>
    </source>
</evidence>
<evidence type="ECO:0000313" key="7">
    <source>
        <dbReference type="EMBL" id="MCZ2653254.1"/>
    </source>
</evidence>
<evidence type="ECO:0000313" key="19">
    <source>
        <dbReference type="Proteomes" id="UP000286270"/>
    </source>
</evidence>
<dbReference type="EMBL" id="QRZH01000019">
    <property type="protein sequence ID" value="RGV49633.1"/>
    <property type="molecule type" value="Genomic_DNA"/>
</dbReference>
<dbReference type="Proteomes" id="UP000036847">
    <property type="component" value="Chromosome"/>
</dbReference>
<dbReference type="Proteomes" id="UP001075704">
    <property type="component" value="Unassembled WGS sequence"/>
</dbReference>
<dbReference type="Proteomes" id="UP000286270">
    <property type="component" value="Unassembled WGS sequence"/>
</dbReference>
<evidence type="ECO:0000256" key="2">
    <source>
        <dbReference type="ARBA" id="ARBA00022982"/>
    </source>
</evidence>
<dbReference type="EMBL" id="CP036553">
    <property type="protein sequence ID" value="QCQ37377.1"/>
    <property type="molecule type" value="Genomic_DNA"/>
</dbReference>
<dbReference type="Gene3D" id="3.40.30.10">
    <property type="entry name" value="Glutaredoxin"/>
    <property type="match status" value="1"/>
</dbReference>
<keyword evidence="1" id="KW-0813">Transport</keyword>
<evidence type="ECO:0000313" key="20">
    <source>
        <dbReference type="Proteomes" id="UP000501467"/>
    </source>
</evidence>
<evidence type="ECO:0000313" key="16">
    <source>
        <dbReference type="Proteomes" id="UP000036847"/>
    </source>
</evidence>
<dbReference type="SUPFAM" id="SSF52833">
    <property type="entry name" value="Thioredoxin-like"/>
    <property type="match status" value="1"/>
</dbReference>
<dbReference type="CDD" id="cd02947">
    <property type="entry name" value="TRX_family"/>
    <property type="match status" value="1"/>
</dbReference>
<dbReference type="GO" id="GO:0015035">
    <property type="term" value="F:protein-disulfide reductase activity"/>
    <property type="evidence" value="ECO:0007669"/>
    <property type="project" value="TreeGrafter"/>
</dbReference>
<dbReference type="GeneID" id="99671571"/>
<dbReference type="Proteomes" id="UP000028294">
    <property type="component" value="Chromosome"/>
</dbReference>
<reference evidence="7" key="6">
    <citation type="submission" date="2022-12" db="EMBL/GenBank/DDBJ databases">
        <title>Development of a Multilocus Sequence Typing Scheme for Bacteroides fragilis Based on Whole Genome Sequencing Data and Clinical Application.</title>
        <authorList>
            <person name="Nielsen F.D."/>
            <person name="Justesen U.S."/>
        </authorList>
    </citation>
    <scope>NUCLEOTIDE SEQUENCE</scope>
    <source>
        <strain evidence="8">BF_AM_ODE_DK_2015_4</strain>
        <strain evidence="7">BF_BC_ODE_DK_2015_2</strain>
    </source>
</reference>
<evidence type="ECO:0000313" key="14">
    <source>
        <dbReference type="EMBL" id="RHH10765.1"/>
    </source>
</evidence>
<dbReference type="Pfam" id="PF00085">
    <property type="entry name" value="Thioredoxin"/>
    <property type="match status" value="1"/>
</dbReference>
<dbReference type="Proteomes" id="UP001079672">
    <property type="component" value="Unassembled WGS sequence"/>
</dbReference>
<evidence type="ECO:0000313" key="9">
    <source>
        <dbReference type="EMBL" id="QCQ37377.1"/>
    </source>
</evidence>
<feature type="domain" description="Thioredoxin" evidence="5">
    <location>
        <begin position="1"/>
        <end position="118"/>
    </location>
</feature>
<dbReference type="PANTHER" id="PTHR45663">
    <property type="entry name" value="GEO12009P1"/>
    <property type="match status" value="1"/>
</dbReference>
<dbReference type="EMBL" id="CP054003">
    <property type="protein sequence ID" value="QKH83558.1"/>
    <property type="molecule type" value="Genomic_DNA"/>
</dbReference>
<reference evidence="6" key="1">
    <citation type="book" date="2014" name="THE 24TH EUROPEAN CONGRESS OF CLINICAL MICROBIOLOGY AND INFECTIOUS DISEASES" publisher="ECCMID 2014" city="Barcelona, Spain">
        <title>Identification of resistance genes in three multidrug-resistant Bacteroides fragilis isolates by whole genome sequencing.</title>
        <editorList>
            <person name="Unknown"/>
            <person name="A."/>
        </editorList>
        <authorList>
            <person name="Sydenham T.V."/>
            <person name="Hasman H."/>
            <person name="Wang M."/>
            <person name="Soki J."/>
            <person name="Nagy E."/>
            <person name="Justesen U.S."/>
        </authorList>
    </citation>
    <scope>NUCLEOTIDE SEQUENCE</scope>
    <source>
        <strain evidence="6">DCMOUH0018B</strain>
        <strain evidence="10">DCMSKEJBY0001B</strain>
    </source>
</reference>
<dbReference type="PROSITE" id="PS51352">
    <property type="entry name" value="THIOREDOXIN_2"/>
    <property type="match status" value="1"/>
</dbReference>
<keyword evidence="4" id="KW-0676">Redox-active center</keyword>
<dbReference type="EMBL" id="QSDG01000031">
    <property type="protein sequence ID" value="RGY64416.1"/>
    <property type="molecule type" value="Genomic_DNA"/>
</dbReference>
<dbReference type="EMBL" id="JMZZ02000150">
    <property type="protein sequence ID" value="KFX74389.1"/>
    <property type="molecule type" value="Genomic_DNA"/>
</dbReference>
<dbReference type="EMBL" id="JAPTZU010000001">
    <property type="protein sequence ID" value="MCZ2686339.1"/>
    <property type="molecule type" value="Genomic_DNA"/>
</dbReference>